<evidence type="ECO:0000256" key="7">
    <source>
        <dbReference type="ARBA" id="ARBA00037305"/>
    </source>
</evidence>
<dbReference type="PROSITE" id="PS01129">
    <property type="entry name" value="PSI_RLU"/>
    <property type="match status" value="1"/>
</dbReference>
<keyword evidence="4" id="KW-0413">Isomerase</keyword>
<dbReference type="Gene3D" id="3.30.2350.10">
    <property type="entry name" value="Pseudouridine synthase"/>
    <property type="match status" value="1"/>
</dbReference>
<keyword evidence="2" id="KW-0698">rRNA processing</keyword>
<evidence type="ECO:0000256" key="14">
    <source>
        <dbReference type="ARBA" id="ARBA00042883"/>
    </source>
</evidence>
<dbReference type="CDD" id="cd02869">
    <property type="entry name" value="PseudoU_synth_RluA_like"/>
    <property type="match status" value="1"/>
</dbReference>
<dbReference type="SUPFAM" id="SSF55120">
    <property type="entry name" value="Pseudouridine synthase"/>
    <property type="match status" value="1"/>
</dbReference>
<evidence type="ECO:0000259" key="16">
    <source>
        <dbReference type="Pfam" id="PF00849"/>
    </source>
</evidence>
<dbReference type="InterPro" id="IPR006145">
    <property type="entry name" value="PsdUridine_synth_RsuA/RluA"/>
</dbReference>
<gene>
    <name evidence="17" type="ORF">OIK42_16850</name>
</gene>
<comment type="function">
    <text evidence="7">Dual specificity enzyme that catalyzes the synthesis of pseudouridine from uracil-746 in 23S ribosomal RNA and from uracil-32 in the anticodon stem and loop of transfer RNAs.</text>
</comment>
<dbReference type="RefSeq" id="WP_273642661.1">
    <property type="nucleotide sequence ID" value="NZ_JAQQXP010000003.1"/>
</dbReference>
<dbReference type="EC" id="5.4.99.28" evidence="8"/>
<evidence type="ECO:0000256" key="9">
    <source>
        <dbReference type="ARBA" id="ARBA00038945"/>
    </source>
</evidence>
<dbReference type="InterPro" id="IPR020103">
    <property type="entry name" value="PsdUridine_synth_cat_dom_sf"/>
</dbReference>
<dbReference type="EMBL" id="JAQQXP010000003">
    <property type="protein sequence ID" value="MDC8832427.1"/>
    <property type="molecule type" value="Genomic_DNA"/>
</dbReference>
<comment type="catalytic activity">
    <reaction evidence="5">
        <text>uridine(32) in tRNA = pseudouridine(32) in tRNA</text>
        <dbReference type="Rhea" id="RHEA:42544"/>
        <dbReference type="Rhea" id="RHEA-COMP:10107"/>
        <dbReference type="Rhea" id="RHEA-COMP:10108"/>
        <dbReference type="ChEBI" id="CHEBI:65314"/>
        <dbReference type="ChEBI" id="CHEBI:65315"/>
        <dbReference type="EC" id="5.4.99.28"/>
    </reaction>
</comment>
<evidence type="ECO:0000256" key="6">
    <source>
        <dbReference type="ARBA" id="ARBA00036916"/>
    </source>
</evidence>
<name>A0ABT5L6E3_9ALTE</name>
<keyword evidence="3" id="KW-0819">tRNA processing</keyword>
<evidence type="ECO:0000256" key="11">
    <source>
        <dbReference type="ARBA" id="ARBA00041266"/>
    </source>
</evidence>
<dbReference type="Pfam" id="PF00849">
    <property type="entry name" value="PseudoU_synth_2"/>
    <property type="match status" value="1"/>
</dbReference>
<evidence type="ECO:0000256" key="8">
    <source>
        <dbReference type="ARBA" id="ARBA00038944"/>
    </source>
</evidence>
<evidence type="ECO:0000256" key="2">
    <source>
        <dbReference type="ARBA" id="ARBA00022552"/>
    </source>
</evidence>
<evidence type="ECO:0000256" key="12">
    <source>
        <dbReference type="ARBA" id="ARBA00042372"/>
    </source>
</evidence>
<dbReference type="InterPro" id="IPR050188">
    <property type="entry name" value="RluA_PseudoU_synthase"/>
</dbReference>
<comment type="catalytic activity">
    <reaction evidence="6">
        <text>uridine(746) in 23S rRNA = pseudouridine(746) in 23S rRNA</text>
        <dbReference type="Rhea" id="RHEA:42548"/>
        <dbReference type="Rhea" id="RHEA-COMP:10109"/>
        <dbReference type="Rhea" id="RHEA-COMP:10110"/>
        <dbReference type="ChEBI" id="CHEBI:65314"/>
        <dbReference type="ChEBI" id="CHEBI:65315"/>
        <dbReference type="EC" id="5.4.99.29"/>
    </reaction>
</comment>
<reference evidence="17 18" key="1">
    <citation type="submission" date="2022-10" db="EMBL/GenBank/DDBJ databases">
        <title>Alteromonas sp. chi3 Genome sequencing.</title>
        <authorList>
            <person name="Park S."/>
        </authorList>
    </citation>
    <scope>NUCLEOTIDE SEQUENCE [LARGE SCALE GENOMIC DNA]</scope>
    <source>
        <strain evidence="18">chi3</strain>
    </source>
</reference>
<feature type="domain" description="Pseudouridine synthase RsuA/RluA-like" evidence="16">
    <location>
        <begin position="13"/>
        <end position="164"/>
    </location>
</feature>
<keyword evidence="18" id="KW-1185">Reference proteome</keyword>
<evidence type="ECO:0000256" key="3">
    <source>
        <dbReference type="ARBA" id="ARBA00022694"/>
    </source>
</evidence>
<dbReference type="PANTHER" id="PTHR21600">
    <property type="entry name" value="MITOCHONDRIAL RNA PSEUDOURIDINE SYNTHASE"/>
    <property type="match status" value="1"/>
</dbReference>
<evidence type="ECO:0000256" key="13">
    <source>
        <dbReference type="ARBA" id="ARBA00042844"/>
    </source>
</evidence>
<comment type="similarity">
    <text evidence="1">Belongs to the pseudouridine synthase RluA family.</text>
</comment>
<evidence type="ECO:0000256" key="5">
    <source>
        <dbReference type="ARBA" id="ARBA00036184"/>
    </source>
</evidence>
<dbReference type="Proteomes" id="UP001218788">
    <property type="component" value="Unassembled WGS sequence"/>
</dbReference>
<evidence type="ECO:0000313" key="17">
    <source>
        <dbReference type="EMBL" id="MDC8832427.1"/>
    </source>
</evidence>
<evidence type="ECO:0000313" key="18">
    <source>
        <dbReference type="Proteomes" id="UP001218788"/>
    </source>
</evidence>
<dbReference type="EC" id="5.4.99.29" evidence="9"/>
<comment type="caution">
    <text evidence="17">The sequence shown here is derived from an EMBL/GenBank/DDBJ whole genome shotgun (WGS) entry which is preliminary data.</text>
</comment>
<evidence type="ECO:0000256" key="10">
    <source>
        <dbReference type="ARBA" id="ARBA00039988"/>
    </source>
</evidence>
<evidence type="ECO:0000256" key="15">
    <source>
        <dbReference type="ARBA" id="ARBA00043143"/>
    </source>
</evidence>
<protein>
    <recommendedName>
        <fullName evidence="10">Dual-specificity RNA pseudouridine synthase RluA</fullName>
        <ecNumber evidence="8">5.4.99.28</ecNumber>
        <ecNumber evidence="9">5.4.99.29</ecNumber>
    </recommendedName>
    <alternativeName>
        <fullName evidence="11">23S rRNA pseudouridine(746) synthase</fullName>
    </alternativeName>
    <alternativeName>
        <fullName evidence="14">Ribosomal large subunit pseudouridine synthase A</fullName>
    </alternativeName>
    <alternativeName>
        <fullName evidence="13">rRNA pseudouridylate synthase A</fullName>
    </alternativeName>
    <alternativeName>
        <fullName evidence="15">rRNA-uridine isomerase A</fullName>
    </alternativeName>
    <alternativeName>
        <fullName evidence="12">tRNA pseudouridine(32) synthase</fullName>
    </alternativeName>
</protein>
<organism evidence="17 18">
    <name type="scientific">Alteromonas gilva</name>
    <dbReference type="NCBI Taxonomy" id="2987522"/>
    <lineage>
        <taxon>Bacteria</taxon>
        <taxon>Pseudomonadati</taxon>
        <taxon>Pseudomonadota</taxon>
        <taxon>Gammaproteobacteria</taxon>
        <taxon>Alteromonadales</taxon>
        <taxon>Alteromonadaceae</taxon>
        <taxon>Alteromonas/Salinimonas group</taxon>
        <taxon>Alteromonas</taxon>
    </lineage>
</organism>
<evidence type="ECO:0000256" key="1">
    <source>
        <dbReference type="ARBA" id="ARBA00010876"/>
    </source>
</evidence>
<dbReference type="PANTHER" id="PTHR21600:SF91">
    <property type="entry name" value="DUAL-SPECIFICITY RNA PSEUDOURIDINE SYNTHASE RLUA"/>
    <property type="match status" value="1"/>
</dbReference>
<dbReference type="InterPro" id="IPR006224">
    <property type="entry name" value="PsdUridine_synth_RluA-like_CS"/>
</dbReference>
<evidence type="ECO:0000256" key="4">
    <source>
        <dbReference type="ARBA" id="ARBA00023235"/>
    </source>
</evidence>
<accession>A0ABT5L6E3</accession>
<sequence length="228" mass="25673">MSPYLTVLHRDDDIIVLNKPSGLLSVTGNRPSHKDALSSRVQRVFPTASVVHRLDWATSGVIVMAMHKAANRSLSHQFHHRITHKRYFARVHGIVSQQQGSIDLPLSTNASDRPTQRVDTEQGKPSLTHYTVLHTEDNQWGGESWVELRPVTGRSHQLRVHMQAIGHPIMGDRLYAHSFNTNGATSLPRLQLHAETLILRHPRDNSWQRFCAAIPFLPLTPTPLGIPE</sequence>
<proteinExistence type="inferred from homology"/>